<evidence type="ECO:0000313" key="2">
    <source>
        <dbReference type="Proteomes" id="UP000229692"/>
    </source>
</evidence>
<dbReference type="Proteomes" id="UP000229692">
    <property type="component" value="Segment"/>
</dbReference>
<reference evidence="1 2" key="1">
    <citation type="submission" date="2017-09" db="EMBL/GenBank/DDBJ databases">
        <authorList>
            <person name="Pope W.H."/>
            <person name="Garlena R.A."/>
            <person name="Russell D.A."/>
            <person name="Jacobs-Sera D."/>
            <person name="Hatfull G.F."/>
        </authorList>
    </citation>
    <scope>NUCLEOTIDE SEQUENCE [LARGE SCALE GENOMIC DNA]</scope>
</reference>
<organism evidence="1 2">
    <name type="scientific">Gordonia phage Kabluna</name>
    <dbReference type="NCBI Taxonomy" id="2041511"/>
    <lineage>
        <taxon>Viruses</taxon>
        <taxon>Duplodnaviria</taxon>
        <taxon>Heunggongvirae</taxon>
        <taxon>Uroviricota</taxon>
        <taxon>Caudoviricetes</taxon>
        <taxon>Zierdtviridae</taxon>
        <taxon>Emilbogenvirinae</taxon>
        <taxon>Kablunavirus</taxon>
        <taxon>Kablunavirus kabluna</taxon>
    </lineage>
</organism>
<name>A0A2D1GD00_9CAUD</name>
<gene>
    <name evidence="1" type="ORF">SEA_KABLUNA_59</name>
</gene>
<proteinExistence type="predicted"/>
<sequence>MKRLEPIAVAERLVATVNSVVKDYEDGKLRAGSDVHPVKRLDDNWDPEQGISNENMMRMVAERLEIQGFTLYFNPEVVREAIIAASDRAAPRQ</sequence>
<protein>
    <submittedName>
        <fullName evidence="1">Uncharacterized protein</fullName>
    </submittedName>
</protein>
<dbReference type="EMBL" id="MF919510">
    <property type="protein sequence ID" value="ATN89580.1"/>
    <property type="molecule type" value="Genomic_DNA"/>
</dbReference>
<accession>A0A2D1GD00</accession>
<keyword evidence="2" id="KW-1185">Reference proteome</keyword>
<evidence type="ECO:0000313" key="1">
    <source>
        <dbReference type="EMBL" id="ATN89580.1"/>
    </source>
</evidence>